<organism evidence="11 12">
    <name type="scientific">Enorma massiliensis</name>
    <dbReference type="NCBI Taxonomy" id="1472761"/>
    <lineage>
        <taxon>Bacteria</taxon>
        <taxon>Bacillati</taxon>
        <taxon>Actinomycetota</taxon>
        <taxon>Coriobacteriia</taxon>
        <taxon>Coriobacteriales</taxon>
        <taxon>Coriobacteriaceae</taxon>
        <taxon>Enorma</taxon>
    </lineage>
</organism>
<reference evidence="12" key="1">
    <citation type="submission" date="2017-04" db="EMBL/GenBank/DDBJ databases">
        <title>Function of individual gut microbiota members based on whole genome sequencing of pure cultures obtained from chicken caecum.</title>
        <authorList>
            <person name="Medvecky M."/>
            <person name="Cejkova D."/>
            <person name="Polansky O."/>
            <person name="Karasova D."/>
            <person name="Kubasova T."/>
            <person name="Cizek A."/>
            <person name="Rychlik I."/>
        </authorList>
    </citation>
    <scope>NUCLEOTIDE SEQUENCE [LARGE SCALE GENOMIC DNA]</scope>
    <source>
        <strain evidence="12">An70</strain>
    </source>
</reference>
<dbReference type="PROSITE" id="PS51918">
    <property type="entry name" value="RADICAL_SAM"/>
    <property type="match status" value="1"/>
</dbReference>
<evidence type="ECO:0000256" key="3">
    <source>
        <dbReference type="ARBA" id="ARBA00022617"/>
    </source>
</evidence>
<dbReference type="eggNOG" id="COG0635">
    <property type="taxonomic scope" value="Bacteria"/>
</dbReference>
<evidence type="ECO:0000256" key="9">
    <source>
        <dbReference type="RuleBase" id="RU364116"/>
    </source>
</evidence>
<dbReference type="InterPro" id="IPR034505">
    <property type="entry name" value="Coproporphyrinogen-III_oxidase"/>
</dbReference>
<dbReference type="GO" id="GO:0006779">
    <property type="term" value="P:porphyrin-containing compound biosynthetic process"/>
    <property type="evidence" value="ECO:0007669"/>
    <property type="project" value="InterPro"/>
</dbReference>
<dbReference type="EMBL" id="NFHO01000001">
    <property type="protein sequence ID" value="OUN44496.1"/>
    <property type="molecule type" value="Genomic_DNA"/>
</dbReference>
<dbReference type="InterPro" id="IPR058240">
    <property type="entry name" value="rSAM_sf"/>
</dbReference>
<keyword evidence="9" id="KW-0963">Cytoplasm</keyword>
<keyword evidence="5 9" id="KW-0479">Metal-binding</keyword>
<keyword evidence="7 9" id="KW-0411">Iron-sulfur</keyword>
<dbReference type="InterPro" id="IPR006638">
    <property type="entry name" value="Elp3/MiaA/NifB-like_rSAM"/>
</dbReference>
<dbReference type="NCBIfam" id="TIGR00539">
    <property type="entry name" value="hemN_rel"/>
    <property type="match status" value="1"/>
</dbReference>
<dbReference type="AlphaFoldDB" id="A0A1Y3U6V8"/>
<comment type="similarity">
    <text evidence="1">Belongs to the anaerobic coproporphyrinogen-III oxidase family. HemW subfamily.</text>
</comment>
<keyword evidence="8 9" id="KW-0143">Chaperone</keyword>
<evidence type="ECO:0000256" key="8">
    <source>
        <dbReference type="ARBA" id="ARBA00023186"/>
    </source>
</evidence>
<evidence type="ECO:0000256" key="7">
    <source>
        <dbReference type="ARBA" id="ARBA00023014"/>
    </source>
</evidence>
<keyword evidence="9" id="KW-0004">4Fe-4S</keyword>
<feature type="domain" description="Radical SAM core" evidence="10">
    <location>
        <begin position="1"/>
        <end position="230"/>
    </location>
</feature>
<dbReference type="InterPro" id="IPR007197">
    <property type="entry name" value="rSAM"/>
</dbReference>
<dbReference type="PANTHER" id="PTHR13932:SF5">
    <property type="entry name" value="RADICAL S-ADENOSYL METHIONINE DOMAIN-CONTAINING PROTEIN 1, MITOCHONDRIAL"/>
    <property type="match status" value="1"/>
</dbReference>
<dbReference type="Proteomes" id="UP000196560">
    <property type="component" value="Unassembled WGS sequence"/>
</dbReference>
<dbReference type="SFLD" id="SFLDG01082">
    <property type="entry name" value="B12-binding_domain_containing"/>
    <property type="match status" value="1"/>
</dbReference>
<dbReference type="PANTHER" id="PTHR13932">
    <property type="entry name" value="COPROPORPHYRINIGEN III OXIDASE"/>
    <property type="match status" value="1"/>
</dbReference>
<dbReference type="GO" id="GO:0004109">
    <property type="term" value="F:coproporphyrinogen oxidase activity"/>
    <property type="evidence" value="ECO:0007669"/>
    <property type="project" value="InterPro"/>
</dbReference>
<evidence type="ECO:0000313" key="12">
    <source>
        <dbReference type="Proteomes" id="UP000196560"/>
    </source>
</evidence>
<accession>A0A1Y3U6V8</accession>
<dbReference type="InterPro" id="IPR004559">
    <property type="entry name" value="HemW-like"/>
</dbReference>
<evidence type="ECO:0000256" key="2">
    <source>
        <dbReference type="ARBA" id="ARBA00017228"/>
    </source>
</evidence>
<evidence type="ECO:0000256" key="4">
    <source>
        <dbReference type="ARBA" id="ARBA00022691"/>
    </source>
</evidence>
<dbReference type="SFLD" id="SFLDG01065">
    <property type="entry name" value="anaerobic_coproporphyrinogen-I"/>
    <property type="match status" value="1"/>
</dbReference>
<dbReference type="GO" id="GO:0051539">
    <property type="term" value="F:4 iron, 4 sulfur cluster binding"/>
    <property type="evidence" value="ECO:0007669"/>
    <property type="project" value="UniProtKB-UniRule"/>
</dbReference>
<dbReference type="InterPro" id="IPR013785">
    <property type="entry name" value="Aldolase_TIM"/>
</dbReference>
<dbReference type="SMART" id="SM00729">
    <property type="entry name" value="Elp3"/>
    <property type="match status" value="1"/>
</dbReference>
<dbReference type="Gene3D" id="3.20.20.70">
    <property type="entry name" value="Aldolase class I"/>
    <property type="match status" value="1"/>
</dbReference>
<comment type="caution">
    <text evidence="11">The sequence shown here is derived from an EMBL/GenBank/DDBJ whole genome shotgun (WGS) entry which is preliminary data.</text>
</comment>
<keyword evidence="3 9" id="KW-0349">Heme</keyword>
<dbReference type="SFLD" id="SFLDF00562">
    <property type="entry name" value="HemN-like__clustered_with_heat"/>
    <property type="match status" value="1"/>
</dbReference>
<keyword evidence="12" id="KW-1185">Reference proteome</keyword>
<gene>
    <name evidence="11" type="ORF">B5G21_00700</name>
</gene>
<dbReference type="Pfam" id="PF04055">
    <property type="entry name" value="Radical_SAM"/>
    <property type="match status" value="1"/>
</dbReference>
<sequence length="392" mass="42272">MAVEALYLHIPFCRARCAYCDFDTCALDPAAFKLEATRYLAALERRIDEFGARGMLASVRTVYIGGGTPTVLGERLPGIVRRVRAWCAPEEFTCEANPESFHEELAGSLAASGVTRISLGVQSLEDDELSAIGRIHTATVALEAIELARREGFSVSCDLMCGLPGQHAASWRRTLERALAAHPDHISVYPLSVEAGTPLADRVARNPSLLPDEDFQADCMEVARSLCEGAGLAPYEVASYARPGHACRHNIAYWSGVSYLGLGRSAASMMSVGELCDMASLIPGASPSQGDARARFVQADDRARTFEFEFLSEREALAEDLMLAMRMTAGVPPDLIGRAQDLFGARFDQVVEMVLAEGLACIDSATGALVPTARGWLMGNELYGLMWGLAEA</sequence>
<proteinExistence type="inferred from homology"/>
<comment type="subcellular location">
    <subcellularLocation>
        <location evidence="9">Cytoplasm</location>
    </subcellularLocation>
</comment>
<comment type="function">
    <text evidence="9">Probably acts as a heme chaperone, transferring heme to an unknown acceptor. Binds one molecule of heme per monomer, possibly covalently. Binds 1 [4Fe-4S] cluster. The cluster is coordinated with 3 cysteines and an exchangeable S-adenosyl-L-methionine.</text>
</comment>
<keyword evidence="6 9" id="KW-0408">Iron</keyword>
<protein>
    <recommendedName>
        <fullName evidence="2 9">Heme chaperone HemW</fullName>
    </recommendedName>
</protein>
<evidence type="ECO:0000256" key="6">
    <source>
        <dbReference type="ARBA" id="ARBA00023004"/>
    </source>
</evidence>
<evidence type="ECO:0000256" key="1">
    <source>
        <dbReference type="ARBA" id="ARBA00006100"/>
    </source>
</evidence>
<evidence type="ECO:0000313" key="11">
    <source>
        <dbReference type="EMBL" id="OUN44496.1"/>
    </source>
</evidence>
<dbReference type="SFLD" id="SFLDS00029">
    <property type="entry name" value="Radical_SAM"/>
    <property type="match status" value="1"/>
</dbReference>
<dbReference type="SUPFAM" id="SSF102114">
    <property type="entry name" value="Radical SAM enzymes"/>
    <property type="match status" value="1"/>
</dbReference>
<keyword evidence="4 9" id="KW-0949">S-adenosyl-L-methionine</keyword>
<dbReference type="GO" id="GO:0046872">
    <property type="term" value="F:metal ion binding"/>
    <property type="evidence" value="ECO:0007669"/>
    <property type="project" value="UniProtKB-UniRule"/>
</dbReference>
<dbReference type="RefSeq" id="WP_087185623.1">
    <property type="nucleotide sequence ID" value="NZ_NFHO01000001.1"/>
</dbReference>
<name>A0A1Y3U6V8_9ACTN</name>
<dbReference type="STRING" id="1118060.GCA_000311845_00968"/>
<evidence type="ECO:0000259" key="10">
    <source>
        <dbReference type="PROSITE" id="PS51918"/>
    </source>
</evidence>
<dbReference type="GO" id="GO:0005737">
    <property type="term" value="C:cytoplasm"/>
    <property type="evidence" value="ECO:0007669"/>
    <property type="project" value="UniProtKB-SubCell"/>
</dbReference>
<dbReference type="CDD" id="cd01335">
    <property type="entry name" value="Radical_SAM"/>
    <property type="match status" value="1"/>
</dbReference>
<evidence type="ECO:0000256" key="5">
    <source>
        <dbReference type="ARBA" id="ARBA00022723"/>
    </source>
</evidence>